<comment type="caution">
    <text evidence="1">The sequence shown here is derived from an EMBL/GenBank/DDBJ whole genome shotgun (WGS) entry which is preliminary data.</text>
</comment>
<accession>A0AAD9PB84</accession>
<keyword evidence="2" id="KW-1185">Reference proteome</keyword>
<organism evidence="1 2">
    <name type="scientific">Ridgeia piscesae</name>
    <name type="common">Tubeworm</name>
    <dbReference type="NCBI Taxonomy" id="27915"/>
    <lineage>
        <taxon>Eukaryota</taxon>
        <taxon>Metazoa</taxon>
        <taxon>Spiralia</taxon>
        <taxon>Lophotrochozoa</taxon>
        <taxon>Annelida</taxon>
        <taxon>Polychaeta</taxon>
        <taxon>Sedentaria</taxon>
        <taxon>Canalipalpata</taxon>
        <taxon>Sabellida</taxon>
        <taxon>Siboglinidae</taxon>
        <taxon>Ridgeia</taxon>
    </lineage>
</organism>
<proteinExistence type="predicted"/>
<sequence length="211" mass="24065">MVLERNLHRSEIPVDDFHQEFLQSAQWKEFIKDLERNYNVTVERETSSVVIDALGDCSEDLLKQVRDKLDDNAQQSDDIHLTEEEWQLLKTYHQTEVEDLCKKTGTGRVHVAFTSPSVIQLSGDARLLQDVKTVLEQFVQTIVHKTVTFPSAGLFQFMKNGPGKMTVLGIERKCKSHISITEEKGTGDKAEDTEEPVLITRMMAQDIETDT</sequence>
<dbReference type="Proteomes" id="UP001209878">
    <property type="component" value="Unassembled WGS sequence"/>
</dbReference>
<evidence type="ECO:0000313" key="1">
    <source>
        <dbReference type="EMBL" id="KAK2191445.1"/>
    </source>
</evidence>
<name>A0AAD9PB84_RIDPI</name>
<evidence type="ECO:0000313" key="2">
    <source>
        <dbReference type="Proteomes" id="UP001209878"/>
    </source>
</evidence>
<gene>
    <name evidence="1" type="ORF">NP493_53g15002</name>
</gene>
<reference evidence="1" key="1">
    <citation type="journal article" date="2023" name="Mol. Biol. Evol.">
        <title>Third-Generation Sequencing Reveals the Adaptive Role of the Epigenome in Three Deep-Sea Polychaetes.</title>
        <authorList>
            <person name="Perez M."/>
            <person name="Aroh O."/>
            <person name="Sun Y."/>
            <person name="Lan Y."/>
            <person name="Juniper S.K."/>
            <person name="Young C.R."/>
            <person name="Angers B."/>
            <person name="Qian P.Y."/>
        </authorList>
    </citation>
    <scope>NUCLEOTIDE SEQUENCE</scope>
    <source>
        <strain evidence="1">R07B-5</strain>
    </source>
</reference>
<protein>
    <submittedName>
        <fullName evidence="1">Uncharacterized protein</fullName>
    </submittedName>
</protein>
<dbReference type="AlphaFoldDB" id="A0AAD9PB84"/>
<dbReference type="EMBL" id="JAODUO010000053">
    <property type="protein sequence ID" value="KAK2191445.1"/>
    <property type="molecule type" value="Genomic_DNA"/>
</dbReference>